<comment type="caution">
    <text evidence="1">The sequence shown here is derived from an EMBL/GenBank/DDBJ whole genome shotgun (WGS) entry which is preliminary data.</text>
</comment>
<proteinExistence type="predicted"/>
<dbReference type="Proteomes" id="UP000070319">
    <property type="component" value="Unassembled WGS sequence"/>
</dbReference>
<organism evidence="1">
    <name type="scientific">Bacteroides intestinalis</name>
    <dbReference type="NCBI Taxonomy" id="329854"/>
    <lineage>
        <taxon>Bacteria</taxon>
        <taxon>Pseudomonadati</taxon>
        <taxon>Bacteroidota</taxon>
        <taxon>Bacteroidia</taxon>
        <taxon>Bacteroidales</taxon>
        <taxon>Bacteroidaceae</taxon>
        <taxon>Bacteroides</taxon>
    </lineage>
</organism>
<dbReference type="PATRIC" id="fig|329854.7.peg.1435"/>
<reference evidence="1 2" key="1">
    <citation type="submission" date="2016-02" db="EMBL/GenBank/DDBJ databases">
        <authorList>
            <person name="Wen L."/>
            <person name="He K."/>
            <person name="Yang H."/>
        </authorList>
    </citation>
    <scope>NUCLEOTIDE SEQUENCE [LARGE SCALE GENOMIC DNA]</scope>
    <source>
        <strain evidence="1 2">KLE1704</strain>
    </source>
</reference>
<dbReference type="EMBL" id="LTDF01000058">
    <property type="protein sequence ID" value="KXT53369.1"/>
    <property type="molecule type" value="Genomic_DNA"/>
</dbReference>
<gene>
    <name evidence="1" type="ORF">HMPREF2531_01409</name>
</gene>
<protein>
    <submittedName>
        <fullName evidence="1">Uncharacterized protein</fullName>
    </submittedName>
</protein>
<evidence type="ECO:0000313" key="2">
    <source>
        <dbReference type="Proteomes" id="UP000070319"/>
    </source>
</evidence>
<name>A0A139LPJ3_9BACE</name>
<dbReference type="AlphaFoldDB" id="A0A139LPJ3"/>
<dbReference type="RefSeq" id="WP_061434946.1">
    <property type="nucleotide sequence ID" value="NZ_KQ968688.1"/>
</dbReference>
<sequence>MEVYKPMETPQYYSSQLNTININLENIDDEIRDFVGDGDIKQIDFKRNEIPPFVQKKPFGYVVQPDFLCSMPLGGAHSLLQDFTNYRKELSCLINNEMQKNNPDFFVIKMLEGMRKYRQLYEAKEKQCILLPELITYYQTGNNPYSFLPNGRIISLYEEWLKSFTLLDHSCKTLLEIADHYKSQQAIQRDEYTSKGESSIDIFISLTDEAIALYETYKVRNYNIDGLESIKQLQTNVQSFLPKSIESELTNDYPDTEQLKRRIGFVEMKLNGHLVETSICDTDLLGDGGLREKFFIEKMGGKDGREYTIRLHSILETLSYDSRMIVEMIERLKTLDNPSPQKDKPIKKERILKEDDLKEYFTLTFKGGGNSTTKINYFTEFLLPDLRIDRNAKDFARIAYLIYESGKLIKTMRPKAFNQWYSVFCELVGCEYNANYKPSNLKIGDEFKRQFNYL</sequence>
<accession>A0A139LPJ3</accession>
<evidence type="ECO:0000313" key="1">
    <source>
        <dbReference type="EMBL" id="KXT53369.1"/>
    </source>
</evidence>